<dbReference type="PANTHER" id="PTHR21562:SF83">
    <property type="entry name" value="PECTIN ACETYLESTERASE 4"/>
    <property type="match status" value="1"/>
</dbReference>
<dbReference type="AlphaFoldDB" id="A0A7S4DPE2"/>
<sequence>MAYSVAPGIVDTPLTRQLPPKTIQRWCNGTKPCPLTPQEGASTPTFVSATYPPPLPRGALFRLCAELDPAPLSADQSAIFDKTLKWTTGAGVLTGSPRISRISTTTPPEKLMARESPNRLRSGTDGGWEAVYPQGATSCSHGTPYAFFVRKGTTSTKAKGLLVEFEGGGCCFDAITCDSPSYTRRVNVKAKLRYLNNRQGLGDGTNAKDPAKGFARVFIPYCTGDAHLGNKTANYGIHHVGRVNARAAVDWAIENIKDPPLVLVSGFSAGSVGSYVWAPHIFHAYPNAIHRHLGDSYLPLFGKKGYNGGLVNWDSSGAYYDGIVGLDRGPWHPLLSAMNMNATARAFPHARFSSYVSARDSAQEGFYVFEGCGAEGCSWSKAAQMAIDVVHAAPNYASFVAPGNEHIITETSSMFTKASADGKVIFADWLGQLIHGESYNTSVPCPEEFKECWHRSI</sequence>
<dbReference type="InterPro" id="IPR004963">
    <property type="entry name" value="PAE/NOTUM"/>
</dbReference>
<name>A0A7S4DPE2_9EUKA</name>
<gene>
    <name evidence="1" type="ORF">LGLO00237_LOCUS13400</name>
</gene>
<evidence type="ECO:0000313" key="1">
    <source>
        <dbReference type="EMBL" id="CAE0661805.1"/>
    </source>
</evidence>
<evidence type="ECO:0008006" key="2">
    <source>
        <dbReference type="Google" id="ProtNLM"/>
    </source>
</evidence>
<proteinExistence type="predicted"/>
<dbReference type="Pfam" id="PF03283">
    <property type="entry name" value="PAE"/>
    <property type="match status" value="1"/>
</dbReference>
<protein>
    <recommendedName>
        <fullName evidence="2">Pectin acetylesterase</fullName>
    </recommendedName>
</protein>
<dbReference type="GO" id="GO:0016787">
    <property type="term" value="F:hydrolase activity"/>
    <property type="evidence" value="ECO:0007669"/>
    <property type="project" value="InterPro"/>
</dbReference>
<dbReference type="EMBL" id="HBIV01018491">
    <property type="protein sequence ID" value="CAE0661805.1"/>
    <property type="molecule type" value="Transcribed_RNA"/>
</dbReference>
<organism evidence="1">
    <name type="scientific">Lotharella globosa</name>
    <dbReference type="NCBI Taxonomy" id="91324"/>
    <lineage>
        <taxon>Eukaryota</taxon>
        <taxon>Sar</taxon>
        <taxon>Rhizaria</taxon>
        <taxon>Cercozoa</taxon>
        <taxon>Chlorarachniophyceae</taxon>
        <taxon>Lotharella</taxon>
    </lineage>
</organism>
<accession>A0A7S4DPE2</accession>
<reference evidence="1" key="1">
    <citation type="submission" date="2021-01" db="EMBL/GenBank/DDBJ databases">
        <authorList>
            <person name="Corre E."/>
            <person name="Pelletier E."/>
            <person name="Niang G."/>
            <person name="Scheremetjew M."/>
            <person name="Finn R."/>
            <person name="Kale V."/>
            <person name="Holt S."/>
            <person name="Cochrane G."/>
            <person name="Meng A."/>
            <person name="Brown T."/>
            <person name="Cohen L."/>
        </authorList>
    </citation>
    <scope>NUCLEOTIDE SEQUENCE</scope>
    <source>
        <strain evidence="1">CCCM811</strain>
    </source>
</reference>
<dbReference type="PANTHER" id="PTHR21562">
    <property type="entry name" value="NOTUM-RELATED"/>
    <property type="match status" value="1"/>
</dbReference>